<dbReference type="Gene3D" id="3.20.20.450">
    <property type="entry name" value="EAL domain"/>
    <property type="match status" value="1"/>
</dbReference>
<dbReference type="PROSITE" id="PS50883">
    <property type="entry name" value="EAL"/>
    <property type="match status" value="1"/>
</dbReference>
<feature type="transmembrane region" description="Helical" evidence="2">
    <location>
        <begin position="26"/>
        <end position="44"/>
    </location>
</feature>
<dbReference type="SUPFAM" id="SSF55073">
    <property type="entry name" value="Nucleotide cyclase"/>
    <property type="match status" value="1"/>
</dbReference>
<evidence type="ECO:0000259" key="4">
    <source>
        <dbReference type="PROSITE" id="PS50887"/>
    </source>
</evidence>
<feature type="coiled-coil region" evidence="1">
    <location>
        <begin position="317"/>
        <end position="348"/>
    </location>
</feature>
<feature type="transmembrane region" description="Helical" evidence="2">
    <location>
        <begin position="197"/>
        <end position="217"/>
    </location>
</feature>
<name>M5DP53_9GAMM</name>
<dbReference type="SUPFAM" id="SSF141868">
    <property type="entry name" value="EAL domain-like"/>
    <property type="match status" value="1"/>
</dbReference>
<dbReference type="PATRIC" id="fig|1298593.3.peg.740"/>
<dbReference type="KEGG" id="tol:TOL_0768"/>
<dbReference type="InterPro" id="IPR001633">
    <property type="entry name" value="EAL_dom"/>
</dbReference>
<evidence type="ECO:0000256" key="2">
    <source>
        <dbReference type="SAM" id="Phobius"/>
    </source>
</evidence>
<keyword evidence="1" id="KW-0175">Coiled coil</keyword>
<evidence type="ECO:0008006" key="7">
    <source>
        <dbReference type="Google" id="ProtNLM"/>
    </source>
</evidence>
<dbReference type="Pfam" id="PF00990">
    <property type="entry name" value="GGDEF"/>
    <property type="match status" value="1"/>
</dbReference>
<accession>M5DP53</accession>
<organism evidence="5 6">
    <name type="scientific">Thalassolituus oleivorans MIL-1</name>
    <dbReference type="NCBI Taxonomy" id="1298593"/>
    <lineage>
        <taxon>Bacteria</taxon>
        <taxon>Pseudomonadati</taxon>
        <taxon>Pseudomonadota</taxon>
        <taxon>Gammaproteobacteria</taxon>
        <taxon>Oceanospirillales</taxon>
        <taxon>Oceanospirillaceae</taxon>
        <taxon>Thalassolituus</taxon>
    </lineage>
</organism>
<keyword evidence="2" id="KW-0812">Transmembrane</keyword>
<dbReference type="InterPro" id="IPR052155">
    <property type="entry name" value="Biofilm_reg_signaling"/>
</dbReference>
<reference evidence="5 6" key="1">
    <citation type="journal article" date="2013" name="Genome Announc.">
        <title>Genome Sequence of Thalassolituus oleivorans MIL-1 (DSM 14913T).</title>
        <authorList>
            <person name="Golyshin P.N."/>
            <person name="Werner J."/>
            <person name="Chernikova T.N."/>
            <person name="Tran H."/>
            <person name="Ferrer M."/>
            <person name="Yakimov M.M."/>
            <person name="Teeling H."/>
            <person name="Golyshina O.V."/>
        </authorList>
    </citation>
    <scope>NUCLEOTIDE SEQUENCE [LARGE SCALE GENOMIC DNA]</scope>
    <source>
        <strain evidence="5 6">MIL-1</strain>
    </source>
</reference>
<dbReference type="CDD" id="cd01948">
    <property type="entry name" value="EAL"/>
    <property type="match status" value="1"/>
</dbReference>
<dbReference type="PANTHER" id="PTHR44757">
    <property type="entry name" value="DIGUANYLATE CYCLASE DGCP"/>
    <property type="match status" value="1"/>
</dbReference>
<dbReference type="InterPro" id="IPR000160">
    <property type="entry name" value="GGDEF_dom"/>
</dbReference>
<evidence type="ECO:0000313" key="5">
    <source>
        <dbReference type="EMBL" id="CCU71206.1"/>
    </source>
</evidence>
<evidence type="ECO:0000256" key="1">
    <source>
        <dbReference type="SAM" id="Coils"/>
    </source>
</evidence>
<dbReference type="Proteomes" id="UP000011866">
    <property type="component" value="Chromosome"/>
</dbReference>
<dbReference type="SMART" id="SM00267">
    <property type="entry name" value="GGDEF"/>
    <property type="match status" value="1"/>
</dbReference>
<dbReference type="NCBIfam" id="TIGR00254">
    <property type="entry name" value="GGDEF"/>
    <property type="match status" value="1"/>
</dbReference>
<dbReference type="eggNOG" id="COG5001">
    <property type="taxonomic scope" value="Bacteria"/>
</dbReference>
<dbReference type="InterPro" id="IPR029787">
    <property type="entry name" value="Nucleotide_cyclase"/>
</dbReference>
<dbReference type="PANTHER" id="PTHR44757:SF2">
    <property type="entry name" value="BIOFILM ARCHITECTURE MAINTENANCE PROTEIN MBAA"/>
    <property type="match status" value="1"/>
</dbReference>
<feature type="transmembrane region" description="Helical" evidence="2">
    <location>
        <begin position="75"/>
        <end position="97"/>
    </location>
</feature>
<proteinExistence type="predicted"/>
<evidence type="ECO:0000313" key="6">
    <source>
        <dbReference type="Proteomes" id="UP000011866"/>
    </source>
</evidence>
<feature type="transmembrane region" description="Helical" evidence="2">
    <location>
        <begin position="51"/>
        <end position="69"/>
    </location>
</feature>
<keyword evidence="2" id="KW-0472">Membrane</keyword>
<feature type="transmembrane region" description="Helical" evidence="2">
    <location>
        <begin position="223"/>
        <end position="242"/>
    </location>
</feature>
<keyword evidence="6" id="KW-1185">Reference proteome</keyword>
<dbReference type="SMART" id="SM00052">
    <property type="entry name" value="EAL"/>
    <property type="match status" value="1"/>
</dbReference>
<feature type="domain" description="GGDEF" evidence="4">
    <location>
        <begin position="383"/>
        <end position="515"/>
    </location>
</feature>
<dbReference type="AlphaFoldDB" id="M5DP53"/>
<dbReference type="STRING" id="187493.CN03_14255"/>
<evidence type="ECO:0000259" key="3">
    <source>
        <dbReference type="PROSITE" id="PS50883"/>
    </source>
</evidence>
<protein>
    <recommendedName>
        <fullName evidence="7">GGDEF-domain containing protein</fullName>
    </recommendedName>
</protein>
<dbReference type="Pfam" id="PF00563">
    <property type="entry name" value="EAL"/>
    <property type="match status" value="1"/>
</dbReference>
<keyword evidence="2" id="KW-1133">Transmembrane helix</keyword>
<feature type="transmembrane region" description="Helical" evidence="2">
    <location>
        <begin position="165"/>
        <end position="185"/>
    </location>
</feature>
<dbReference type="InterPro" id="IPR035919">
    <property type="entry name" value="EAL_sf"/>
</dbReference>
<dbReference type="EMBL" id="HF680312">
    <property type="protein sequence ID" value="CCU71206.1"/>
    <property type="molecule type" value="Genomic_DNA"/>
</dbReference>
<feature type="domain" description="EAL" evidence="3">
    <location>
        <begin position="524"/>
        <end position="774"/>
    </location>
</feature>
<sequence length="790" mass="89057">MRQLAIVILVWNCSAAFILPILEGDIRLITISLFIVSVLAYFLPLTLLPRYALFILAISLFPMSLQLALLGDDKIMSLGLAGMVLVFMEVMQIVWLYRTEMDNFRREHYRGKISEPDMSESGLKQLRISAMYFQGAQSIILQAATAFILVIALRTETTEALMWNWFLGFISVQVLRAASIVSFMDDSEKRTLMQWRLIFSGGVLVSQIAWFSYLFIFSEMLNGFNYSMVSGILILMAVFSTIGLTADRALLYFNSVLCLAPLTLILIADLNTWLVVALSLLAILSLLVVVENIHQSSARSLKGRLLQKLAEYRAEKMQELNIDLTHARKRLTEVNASLESQIQERTRELKHQANHDMLTGLGNRYRFATEVQTALEEYDKDQSGFAVYMLDLNRFKEINDGLGHFSGDHVLRETAQRISQACDENRICARWGGDEFVILQKRVSSRDDIQRFSERLIKQLQVPIELEKGPVTVGASIGVSICPDHGVAADELLEHADIAVYRAKCMKDGVSIYNDHWGSEAAERVRLAQALRKAIETRSMDVALQPFIAAKSGSITGFEALARWPQQNGDSISPGVFIPLAEEYGFMPLLGGWILRRACEILVEIAPDSMIRVAVNISVLQLIDPDFVPEVFTILEETGLQPERLEVEMTENVFANDVEQIRHVLNQLRARGIRVSIDDFGTGYSSISYLRNFPLDSLKIDRSFVTALKDGGEGLYSSIVALAHGLELSIIVEGVETEEELKAVLRLGGEELQGYYFAKPMLRQELDAWYLIHNETPYKMPRQYPPIRLA</sequence>
<dbReference type="CDD" id="cd01949">
    <property type="entry name" value="GGDEF"/>
    <property type="match status" value="1"/>
</dbReference>
<dbReference type="HOGENOM" id="CLU_000445_70_31_6"/>
<dbReference type="Gene3D" id="3.30.70.270">
    <property type="match status" value="1"/>
</dbReference>
<dbReference type="PROSITE" id="PS50887">
    <property type="entry name" value="GGDEF"/>
    <property type="match status" value="1"/>
</dbReference>
<feature type="transmembrane region" description="Helical" evidence="2">
    <location>
        <begin position="249"/>
        <end position="267"/>
    </location>
</feature>
<gene>
    <name evidence="5" type="ORF">TOL_0768</name>
</gene>
<feature type="transmembrane region" description="Helical" evidence="2">
    <location>
        <begin position="273"/>
        <end position="294"/>
    </location>
</feature>
<dbReference type="InterPro" id="IPR043128">
    <property type="entry name" value="Rev_trsase/Diguanyl_cyclase"/>
</dbReference>